<sequence length="259" mass="28468">MGSLLIAGWELRMARFVGERGGGGFMVPPSFNVWLFGGYLPPPAYTPSTTSTAAQAECNHHRGQQDTASSIEQKIAIRRTAPPISAGINKPSALPSRRLFTRNVAEVQLAVSRHINQPSASLRRRGAFAEQKPPFGHNSDAVVFFVRHVATNTSPFSAKATFFHTATASRPASQTRDLREGGVEDIHIHNFGPARSGFCARRFIRSNDECSTTIERLGSSSRRTHWISEDVMFMSANVMFDTIRWLPDPCNIGNATLPT</sequence>
<accession>A0ABQ9Y6Z2</accession>
<name>A0ABQ9Y6Z2_9EUKA</name>
<protein>
    <submittedName>
        <fullName evidence="1">Uncharacterized protein</fullName>
    </submittedName>
</protein>
<dbReference type="EMBL" id="JARBJD010000029">
    <property type="protein sequence ID" value="KAK2959497.1"/>
    <property type="molecule type" value="Genomic_DNA"/>
</dbReference>
<organism evidence="1 2">
    <name type="scientific">Blattamonas nauphoetae</name>
    <dbReference type="NCBI Taxonomy" id="2049346"/>
    <lineage>
        <taxon>Eukaryota</taxon>
        <taxon>Metamonada</taxon>
        <taxon>Preaxostyla</taxon>
        <taxon>Oxymonadida</taxon>
        <taxon>Blattamonas</taxon>
    </lineage>
</organism>
<comment type="caution">
    <text evidence="1">The sequence shown here is derived from an EMBL/GenBank/DDBJ whole genome shotgun (WGS) entry which is preliminary data.</text>
</comment>
<keyword evidence="2" id="KW-1185">Reference proteome</keyword>
<reference evidence="1 2" key="1">
    <citation type="journal article" date="2022" name="bioRxiv">
        <title>Genomics of Preaxostyla Flagellates Illuminates Evolutionary Transitions and the Path Towards Mitochondrial Loss.</title>
        <authorList>
            <person name="Novak L.V.F."/>
            <person name="Treitli S.C."/>
            <person name="Pyrih J."/>
            <person name="Halakuc P."/>
            <person name="Pipaliya S.V."/>
            <person name="Vacek V."/>
            <person name="Brzon O."/>
            <person name="Soukal P."/>
            <person name="Eme L."/>
            <person name="Dacks J.B."/>
            <person name="Karnkowska A."/>
            <person name="Elias M."/>
            <person name="Hampl V."/>
        </authorList>
    </citation>
    <scope>NUCLEOTIDE SEQUENCE [LARGE SCALE GENOMIC DNA]</scope>
    <source>
        <strain evidence="1">NAU3</strain>
        <tissue evidence="1">Gut</tissue>
    </source>
</reference>
<dbReference type="Proteomes" id="UP001281761">
    <property type="component" value="Unassembled WGS sequence"/>
</dbReference>
<evidence type="ECO:0000313" key="1">
    <source>
        <dbReference type="EMBL" id="KAK2959497.1"/>
    </source>
</evidence>
<proteinExistence type="predicted"/>
<gene>
    <name evidence="1" type="ORF">BLNAU_5546</name>
</gene>
<evidence type="ECO:0000313" key="2">
    <source>
        <dbReference type="Proteomes" id="UP001281761"/>
    </source>
</evidence>